<keyword evidence="1" id="KW-0472">Membrane</keyword>
<keyword evidence="1" id="KW-0812">Transmembrane</keyword>
<evidence type="ECO:0000313" key="3">
    <source>
        <dbReference type="Proteomes" id="UP001179181"/>
    </source>
</evidence>
<keyword evidence="3" id="KW-1185">Reference proteome</keyword>
<gene>
    <name evidence="2" type="ORF">FHS68_003941</name>
</gene>
<dbReference type="Proteomes" id="UP001179181">
    <property type="component" value="Unassembled WGS sequence"/>
</dbReference>
<dbReference type="EMBL" id="JAASQJ010000004">
    <property type="protein sequence ID" value="NIJ54754.1"/>
    <property type="molecule type" value="Genomic_DNA"/>
</dbReference>
<proteinExistence type="predicted"/>
<evidence type="ECO:0000313" key="2">
    <source>
        <dbReference type="EMBL" id="NIJ54754.1"/>
    </source>
</evidence>
<feature type="transmembrane region" description="Helical" evidence="1">
    <location>
        <begin position="12"/>
        <end position="29"/>
    </location>
</feature>
<comment type="caution">
    <text evidence="2">The sequence shown here is derived from an EMBL/GenBank/DDBJ whole genome shotgun (WGS) entry which is preliminary data.</text>
</comment>
<keyword evidence="1" id="KW-1133">Transmembrane helix</keyword>
<name>A0ABX0UP46_9BACT</name>
<reference evidence="2 3" key="1">
    <citation type="submission" date="2020-03" db="EMBL/GenBank/DDBJ databases">
        <title>Genomic Encyclopedia of Type Strains, Phase IV (KMG-IV): sequencing the most valuable type-strain genomes for metagenomic binning, comparative biology and taxonomic classification.</title>
        <authorList>
            <person name="Goeker M."/>
        </authorList>
    </citation>
    <scope>NUCLEOTIDE SEQUENCE [LARGE SCALE GENOMIC DNA]</scope>
    <source>
        <strain evidence="2 3">DSM 102865</strain>
    </source>
</reference>
<protein>
    <submittedName>
        <fullName evidence="2">Uncharacterized protein</fullName>
    </submittedName>
</protein>
<accession>A0ABX0UP46</accession>
<feature type="transmembrane region" description="Helical" evidence="1">
    <location>
        <begin position="35"/>
        <end position="52"/>
    </location>
</feature>
<evidence type="ECO:0000256" key="1">
    <source>
        <dbReference type="SAM" id="Phobius"/>
    </source>
</evidence>
<organism evidence="2 3">
    <name type="scientific">Dyadobacter arcticus</name>
    <dbReference type="NCBI Taxonomy" id="1078754"/>
    <lineage>
        <taxon>Bacteria</taxon>
        <taxon>Pseudomonadati</taxon>
        <taxon>Bacteroidota</taxon>
        <taxon>Cytophagia</taxon>
        <taxon>Cytophagales</taxon>
        <taxon>Spirosomataceae</taxon>
        <taxon>Dyadobacter</taxon>
    </lineage>
</organism>
<sequence length="133" mass="15571">MNIVKPRGKPDLEVLLSASFATLINLIIADISFRSFGLLISPAIAFYTAMLINEQADQIKLKNQQKRYEANLSDEIKNLEIERLSCSCEYRKKEIAEELKKYRQIRFESNIEKLESVKPDYQRISKSRRTTRR</sequence>